<feature type="compositionally biased region" description="Acidic residues" evidence="7">
    <location>
        <begin position="177"/>
        <end position="190"/>
    </location>
</feature>
<accession>A0A8S0WN66</accession>
<protein>
    <submittedName>
        <fullName evidence="8">Uncharacterized protein</fullName>
    </submittedName>
</protein>
<dbReference type="GO" id="GO:0005732">
    <property type="term" value="C:sno(s)RNA-containing ribonucleoprotein complex"/>
    <property type="evidence" value="ECO:0007669"/>
    <property type="project" value="InterPro"/>
</dbReference>
<keyword evidence="5" id="KW-0687">Ribonucleoprotein</keyword>
<organism evidence="8 9">
    <name type="scientific">Cyclocybe aegerita</name>
    <name type="common">Black poplar mushroom</name>
    <name type="synonym">Agrocybe aegerita</name>
    <dbReference type="NCBI Taxonomy" id="1973307"/>
    <lineage>
        <taxon>Eukaryota</taxon>
        <taxon>Fungi</taxon>
        <taxon>Dikarya</taxon>
        <taxon>Basidiomycota</taxon>
        <taxon>Agaricomycotina</taxon>
        <taxon>Agaricomycetes</taxon>
        <taxon>Agaricomycetidae</taxon>
        <taxon>Agaricales</taxon>
        <taxon>Agaricineae</taxon>
        <taxon>Bolbitiaceae</taxon>
        <taxon>Cyclocybe</taxon>
    </lineage>
</organism>
<feature type="region of interest" description="Disordered" evidence="7">
    <location>
        <begin position="170"/>
        <end position="190"/>
    </location>
</feature>
<feature type="compositionally biased region" description="Polar residues" evidence="7">
    <location>
        <begin position="369"/>
        <end position="384"/>
    </location>
</feature>
<keyword evidence="2" id="KW-0690">Ribosome biogenesis</keyword>
<evidence type="ECO:0000256" key="6">
    <source>
        <dbReference type="ARBA" id="ARBA00029455"/>
    </source>
</evidence>
<evidence type="ECO:0000313" key="8">
    <source>
        <dbReference type="EMBL" id="CAA7266467.1"/>
    </source>
</evidence>
<sequence length="785" mass="87270">MRVGSKNFDLIALRLRSSNEVFCMAAILPSDAIAGDEQTLPPDFQRLSILLDDSPETLASGNPDIQVAALAVAKHIFDLSVQSESSSRHHVVDLISSLAPSQAPQTRSKMKAQAEHSTSQTSQTQKAIFDFSPIASLFVDGMDVEQIWVQLDLRTQTICRMLDFVLEGVSSEPGQHEDEDKEESSEDGEELLQKALAALEQDEDVDMDKFMAKYGLDDVDELLDSADEETSDDFDFDDGDEQAENAEGEEEGEEDISPLRDPSDEDSDSDSPASQLINSILKKPQKRKKNGPNGPASELDDGFFSLAEFNADTERAEAKSTSRGKLAGDDSDDDEMEVDLFTSVDAIGDEGGLEERELFYRDFFEPPTRYSSTSPAKSKKQTNGLVRFHEEVRVKRIKPTGKNRPMHEDSDEDDEEEDEDEGEEDDDYGEDDSDEDEDEEASAEEQDLRAEEKISGEISDESSELEENTIQRLKHDLSAHEEDDNEDDRTTHEKRMAALREQIAQLESENVAPKEWTLMGEASSRQRTQNSLLEEDLDFDRVMKAVPVITEEVVQSLEETIKARILEGRFDDVVRIRPREDKPFLPSKFLELQDTKSTQSLAQIYENEFVASQAGGALPDDRDGKLQREHQGITALWEKICGKLDALCNVHYVPKQPKAAITTVSNVATASLESALPTSKATTTMLAPEEVFSASSSALQARSELTPAEKRTLRTKERKQKKRQRDTLDRSVDKFAKARSIGGVKKQKQAALDSIVKHGKGVTVVGKKGTSSGSDSKRKRQGRGS</sequence>
<dbReference type="InterPro" id="IPR012173">
    <property type="entry name" value="Mpp10"/>
</dbReference>
<evidence type="ECO:0000256" key="3">
    <source>
        <dbReference type="ARBA" id="ARBA00022552"/>
    </source>
</evidence>
<feature type="region of interest" description="Disordered" evidence="7">
    <location>
        <begin position="100"/>
        <end position="124"/>
    </location>
</feature>
<feature type="compositionally biased region" description="Acidic residues" evidence="7">
    <location>
        <begin position="409"/>
        <end position="445"/>
    </location>
</feature>
<feature type="region of interest" description="Disordered" evidence="7">
    <location>
        <begin position="710"/>
        <end position="733"/>
    </location>
</feature>
<evidence type="ECO:0000256" key="1">
    <source>
        <dbReference type="ARBA" id="ARBA00004604"/>
    </source>
</evidence>
<evidence type="ECO:0000256" key="4">
    <source>
        <dbReference type="ARBA" id="ARBA00023242"/>
    </source>
</evidence>
<keyword evidence="4" id="KW-0539">Nucleus</keyword>
<evidence type="ECO:0000256" key="7">
    <source>
        <dbReference type="SAM" id="MobiDB-lite"/>
    </source>
</evidence>
<gene>
    <name evidence="8" type="ORF">AAE3_LOCUS8881</name>
</gene>
<dbReference type="OrthoDB" id="445326at2759"/>
<feature type="region of interest" description="Disordered" evidence="7">
    <location>
        <begin position="229"/>
        <end position="336"/>
    </location>
</feature>
<feature type="compositionally biased region" description="Acidic residues" evidence="7">
    <location>
        <begin position="458"/>
        <end position="467"/>
    </location>
</feature>
<reference evidence="8 9" key="1">
    <citation type="submission" date="2020-01" db="EMBL/GenBank/DDBJ databases">
        <authorList>
            <person name="Gupta K D."/>
        </authorList>
    </citation>
    <scope>NUCLEOTIDE SEQUENCE [LARGE SCALE GENOMIC DNA]</scope>
</reference>
<evidence type="ECO:0000256" key="2">
    <source>
        <dbReference type="ARBA" id="ARBA00022517"/>
    </source>
</evidence>
<comment type="subcellular location">
    <subcellularLocation>
        <location evidence="1">Nucleus</location>
        <location evidence="1">Nucleolus</location>
    </subcellularLocation>
</comment>
<dbReference type="GO" id="GO:0034457">
    <property type="term" value="C:Mpp10 complex"/>
    <property type="evidence" value="ECO:0007669"/>
    <property type="project" value="InterPro"/>
</dbReference>
<comment type="similarity">
    <text evidence="6">Belongs to the MPP10 family.</text>
</comment>
<dbReference type="AlphaFoldDB" id="A0A8S0WN66"/>
<feature type="compositionally biased region" description="Acidic residues" evidence="7">
    <location>
        <begin position="229"/>
        <end position="256"/>
    </location>
</feature>
<comment type="caution">
    <text evidence="8">The sequence shown here is derived from an EMBL/GenBank/DDBJ whole genome shotgun (WGS) entry which is preliminary data.</text>
</comment>
<feature type="compositionally biased region" description="Polar residues" evidence="7">
    <location>
        <begin position="115"/>
        <end position="124"/>
    </location>
</feature>
<keyword evidence="9" id="KW-1185">Reference proteome</keyword>
<proteinExistence type="inferred from homology"/>
<keyword evidence="3" id="KW-0698">rRNA processing</keyword>
<feature type="region of interest" description="Disordered" evidence="7">
    <location>
        <begin position="366"/>
        <end position="493"/>
    </location>
</feature>
<evidence type="ECO:0000313" key="9">
    <source>
        <dbReference type="Proteomes" id="UP000467700"/>
    </source>
</evidence>
<dbReference type="EMBL" id="CACVBS010000055">
    <property type="protein sequence ID" value="CAA7266467.1"/>
    <property type="molecule type" value="Genomic_DNA"/>
</dbReference>
<dbReference type="PANTHER" id="PTHR17039:SF0">
    <property type="entry name" value="U3 SMALL NUCLEOLAR RIBONUCLEOPROTEIN PROTEIN MPP10"/>
    <property type="match status" value="1"/>
</dbReference>
<name>A0A8S0WN66_CYCAE</name>
<feature type="compositionally biased region" description="Basic and acidic residues" evidence="7">
    <location>
        <begin position="446"/>
        <end position="455"/>
    </location>
</feature>
<dbReference type="PANTHER" id="PTHR17039">
    <property type="entry name" value="U3 SMALL NUCLEOLAR RIBONUCLEOPROTEIN PROTEIN MPP10"/>
    <property type="match status" value="1"/>
</dbReference>
<dbReference type="Pfam" id="PF04006">
    <property type="entry name" value="Mpp10"/>
    <property type="match status" value="1"/>
</dbReference>
<evidence type="ECO:0000256" key="5">
    <source>
        <dbReference type="ARBA" id="ARBA00023274"/>
    </source>
</evidence>
<dbReference type="GO" id="GO:0032040">
    <property type="term" value="C:small-subunit processome"/>
    <property type="evidence" value="ECO:0007669"/>
    <property type="project" value="TreeGrafter"/>
</dbReference>
<dbReference type="PIRSF" id="PIRSF017300">
    <property type="entry name" value="snoRNP_Mpp10"/>
    <property type="match status" value="1"/>
</dbReference>
<dbReference type="Proteomes" id="UP000467700">
    <property type="component" value="Unassembled WGS sequence"/>
</dbReference>
<feature type="region of interest" description="Disordered" evidence="7">
    <location>
        <begin position="758"/>
        <end position="785"/>
    </location>
</feature>
<feature type="compositionally biased region" description="Low complexity" evidence="7">
    <location>
        <begin position="761"/>
        <end position="774"/>
    </location>
</feature>
<dbReference type="GO" id="GO:0006364">
    <property type="term" value="P:rRNA processing"/>
    <property type="evidence" value="ECO:0007669"/>
    <property type="project" value="UniProtKB-KW"/>
</dbReference>